<name>A0ABW2IGW7_9PROT</name>
<reference evidence="2" key="1">
    <citation type="journal article" date="2019" name="Int. J. Syst. Evol. Microbiol.">
        <title>The Global Catalogue of Microorganisms (GCM) 10K type strain sequencing project: providing services to taxonomists for standard genome sequencing and annotation.</title>
        <authorList>
            <consortium name="The Broad Institute Genomics Platform"/>
            <consortium name="The Broad Institute Genome Sequencing Center for Infectious Disease"/>
            <person name="Wu L."/>
            <person name="Ma J."/>
        </authorList>
    </citation>
    <scope>NUCLEOTIDE SEQUENCE [LARGE SCALE GENOMIC DNA]</scope>
    <source>
        <strain evidence="2">CCUG 51308</strain>
    </source>
</reference>
<dbReference type="Proteomes" id="UP001596492">
    <property type="component" value="Unassembled WGS sequence"/>
</dbReference>
<dbReference type="EMBL" id="JBHTBR010000002">
    <property type="protein sequence ID" value="MFC7290117.1"/>
    <property type="molecule type" value="Genomic_DNA"/>
</dbReference>
<proteinExistence type="predicted"/>
<gene>
    <name evidence="1" type="ORF">ACFQS8_00685</name>
</gene>
<comment type="caution">
    <text evidence="1">The sequence shown here is derived from an EMBL/GenBank/DDBJ whole genome shotgun (WGS) entry which is preliminary data.</text>
</comment>
<dbReference type="RefSeq" id="WP_382164738.1">
    <property type="nucleotide sequence ID" value="NZ_JBHTBR010000002.1"/>
</dbReference>
<keyword evidence="2" id="KW-1185">Reference proteome</keyword>
<evidence type="ECO:0000313" key="1">
    <source>
        <dbReference type="EMBL" id="MFC7290117.1"/>
    </source>
</evidence>
<sequence length="119" mass="13397">MKTSDAFLDKYDVTLFVTDTPVYFDISASFDEGGKLTISKGNKDDDWYLHISKGETPALKRVLDKTCKPRIHTGDANADTLAMLKAQFGGERDAFENILKFLDNRGVKYTQSHWIGSDQ</sequence>
<organism evidence="1 2">
    <name type="scientific">Hirschia litorea</name>
    <dbReference type="NCBI Taxonomy" id="1199156"/>
    <lineage>
        <taxon>Bacteria</taxon>
        <taxon>Pseudomonadati</taxon>
        <taxon>Pseudomonadota</taxon>
        <taxon>Alphaproteobacteria</taxon>
        <taxon>Hyphomonadales</taxon>
        <taxon>Hyphomonadaceae</taxon>
        <taxon>Hirschia</taxon>
    </lineage>
</organism>
<evidence type="ECO:0000313" key="2">
    <source>
        <dbReference type="Proteomes" id="UP001596492"/>
    </source>
</evidence>
<accession>A0ABW2IGW7</accession>
<protein>
    <submittedName>
        <fullName evidence="1">Uncharacterized protein</fullName>
    </submittedName>
</protein>